<comment type="caution">
    <text evidence="2">The sequence shown here is derived from an EMBL/GenBank/DDBJ whole genome shotgun (WGS) entry which is preliminary data.</text>
</comment>
<evidence type="ECO:0000313" key="3">
    <source>
        <dbReference type="Proteomes" id="UP001500456"/>
    </source>
</evidence>
<sequence length="96" mass="10168">MHGVRAGGDGGLHDEVAAQIRVGGRGARQSYRRVGHARVERVPVGVRVHGDRADAQLAAGAEDAAGDLATVGDQQRSDHGEVLHIRKTPKPPRAPW</sequence>
<organism evidence="2 3">
    <name type="scientific">Streptomyces plumbiresistens</name>
    <dbReference type="NCBI Taxonomy" id="511811"/>
    <lineage>
        <taxon>Bacteria</taxon>
        <taxon>Bacillati</taxon>
        <taxon>Actinomycetota</taxon>
        <taxon>Actinomycetes</taxon>
        <taxon>Kitasatosporales</taxon>
        <taxon>Streptomycetaceae</taxon>
        <taxon>Streptomyces</taxon>
    </lineage>
</organism>
<name>A0ABP7QDW0_9ACTN</name>
<evidence type="ECO:0000313" key="2">
    <source>
        <dbReference type="EMBL" id="GAA3980745.1"/>
    </source>
</evidence>
<accession>A0ABP7QDW0</accession>
<evidence type="ECO:0000256" key="1">
    <source>
        <dbReference type="SAM" id="MobiDB-lite"/>
    </source>
</evidence>
<feature type="compositionally biased region" description="Basic and acidic residues" evidence="1">
    <location>
        <begin position="75"/>
        <end position="84"/>
    </location>
</feature>
<protein>
    <submittedName>
        <fullName evidence="2">Uncharacterized protein</fullName>
    </submittedName>
</protein>
<reference evidence="3" key="1">
    <citation type="journal article" date="2019" name="Int. J. Syst. Evol. Microbiol.">
        <title>The Global Catalogue of Microorganisms (GCM) 10K type strain sequencing project: providing services to taxonomists for standard genome sequencing and annotation.</title>
        <authorList>
            <consortium name="The Broad Institute Genomics Platform"/>
            <consortium name="The Broad Institute Genome Sequencing Center for Infectious Disease"/>
            <person name="Wu L."/>
            <person name="Ma J."/>
        </authorList>
    </citation>
    <scope>NUCLEOTIDE SEQUENCE [LARGE SCALE GENOMIC DNA]</scope>
    <source>
        <strain evidence="3">JCM 16924</strain>
    </source>
</reference>
<dbReference type="EMBL" id="BAAAZX010000002">
    <property type="protein sequence ID" value="GAA3980745.1"/>
    <property type="molecule type" value="Genomic_DNA"/>
</dbReference>
<dbReference type="Proteomes" id="UP001500456">
    <property type="component" value="Unassembled WGS sequence"/>
</dbReference>
<proteinExistence type="predicted"/>
<gene>
    <name evidence="2" type="ORF">GCM10022232_11050</name>
</gene>
<feature type="region of interest" description="Disordered" evidence="1">
    <location>
        <begin position="65"/>
        <end position="96"/>
    </location>
</feature>
<keyword evidence="3" id="KW-1185">Reference proteome</keyword>